<evidence type="ECO:0000256" key="1">
    <source>
        <dbReference type="ARBA" id="ARBA00022490"/>
    </source>
</evidence>
<evidence type="ECO:0000256" key="2">
    <source>
        <dbReference type="ARBA" id="ARBA00022552"/>
    </source>
</evidence>
<dbReference type="HAMAP" id="MF_00074">
    <property type="entry name" value="16SrRNA_methyltr_G"/>
    <property type="match status" value="1"/>
</dbReference>
<accession>A0ABW5DFL7</accession>
<dbReference type="InterPro" id="IPR003682">
    <property type="entry name" value="rRNA_ssu_MeTfrase_G"/>
</dbReference>
<comment type="caution">
    <text evidence="7">The sequence shown here is derived from an EMBL/GenBank/DDBJ whole genome shotgun (WGS) entry which is preliminary data.</text>
</comment>
<feature type="binding site" evidence="6">
    <location>
        <begin position="126"/>
        <end position="127"/>
    </location>
    <ligand>
        <name>S-adenosyl-L-methionine</name>
        <dbReference type="ChEBI" id="CHEBI:59789"/>
    </ligand>
</feature>
<comment type="function">
    <text evidence="6">Specifically methylates the N7 position of guanine in position 527 of 16S rRNA.</text>
</comment>
<evidence type="ECO:0000313" key="8">
    <source>
        <dbReference type="Proteomes" id="UP001597373"/>
    </source>
</evidence>
<evidence type="ECO:0000313" key="7">
    <source>
        <dbReference type="EMBL" id="MFD2259335.1"/>
    </source>
</evidence>
<keyword evidence="3 6" id="KW-0489">Methyltransferase</keyword>
<dbReference type="PIRSF" id="PIRSF003078">
    <property type="entry name" value="GidB"/>
    <property type="match status" value="1"/>
</dbReference>
<keyword evidence="5 6" id="KW-0949">S-adenosyl-L-methionine</keyword>
<protein>
    <recommendedName>
        <fullName evidence="6">Ribosomal RNA small subunit methyltransferase G</fullName>
        <ecNumber evidence="6">2.1.1.170</ecNumber>
    </recommendedName>
    <alternativeName>
        <fullName evidence="6">16S rRNA 7-methylguanosine methyltransferase</fullName>
        <shortName evidence="6">16S rRNA m7G methyltransferase</shortName>
    </alternativeName>
</protein>
<feature type="binding site" evidence="6">
    <location>
        <position position="142"/>
    </location>
    <ligand>
        <name>S-adenosyl-L-methionine</name>
        <dbReference type="ChEBI" id="CHEBI:59789"/>
    </ligand>
</feature>
<evidence type="ECO:0000256" key="3">
    <source>
        <dbReference type="ARBA" id="ARBA00022603"/>
    </source>
</evidence>
<dbReference type="NCBIfam" id="TIGR00138">
    <property type="entry name" value="rsmG_gidB"/>
    <property type="match status" value="1"/>
</dbReference>
<keyword evidence="1 6" id="KW-0963">Cytoplasm</keyword>
<dbReference type="PANTHER" id="PTHR31760">
    <property type="entry name" value="S-ADENOSYL-L-METHIONINE-DEPENDENT METHYLTRANSFERASES SUPERFAMILY PROTEIN"/>
    <property type="match status" value="1"/>
</dbReference>
<reference evidence="8" key="1">
    <citation type="journal article" date="2019" name="Int. J. Syst. Evol. Microbiol.">
        <title>The Global Catalogue of Microorganisms (GCM) 10K type strain sequencing project: providing services to taxonomists for standard genome sequencing and annotation.</title>
        <authorList>
            <consortium name="The Broad Institute Genomics Platform"/>
            <consortium name="The Broad Institute Genome Sequencing Center for Infectious Disease"/>
            <person name="Wu L."/>
            <person name="Ma J."/>
        </authorList>
    </citation>
    <scope>NUCLEOTIDE SEQUENCE [LARGE SCALE GENOMIC DNA]</scope>
    <source>
        <strain evidence="8">KCTC 23707</strain>
    </source>
</reference>
<feature type="binding site" evidence="6">
    <location>
        <position position="78"/>
    </location>
    <ligand>
        <name>S-adenosyl-L-methionine</name>
        <dbReference type="ChEBI" id="CHEBI:59789"/>
    </ligand>
</feature>
<proteinExistence type="inferred from homology"/>
<dbReference type="GO" id="GO:0032259">
    <property type="term" value="P:methylation"/>
    <property type="evidence" value="ECO:0007669"/>
    <property type="project" value="UniProtKB-KW"/>
</dbReference>
<dbReference type="EC" id="2.1.1.170" evidence="6"/>
<comment type="subcellular location">
    <subcellularLocation>
        <location evidence="6">Cytoplasm</location>
    </subcellularLocation>
</comment>
<comment type="catalytic activity">
    <reaction evidence="6">
        <text>guanosine(527) in 16S rRNA + S-adenosyl-L-methionine = N(7)-methylguanosine(527) in 16S rRNA + S-adenosyl-L-homocysteine</text>
        <dbReference type="Rhea" id="RHEA:42732"/>
        <dbReference type="Rhea" id="RHEA-COMP:10209"/>
        <dbReference type="Rhea" id="RHEA-COMP:10210"/>
        <dbReference type="ChEBI" id="CHEBI:57856"/>
        <dbReference type="ChEBI" id="CHEBI:59789"/>
        <dbReference type="ChEBI" id="CHEBI:74269"/>
        <dbReference type="ChEBI" id="CHEBI:74480"/>
        <dbReference type="EC" id="2.1.1.170"/>
    </reaction>
</comment>
<dbReference type="Proteomes" id="UP001597373">
    <property type="component" value="Unassembled WGS sequence"/>
</dbReference>
<organism evidence="7 8">
    <name type="scientific">Chelativorans composti</name>
    <dbReference type="NCBI Taxonomy" id="768533"/>
    <lineage>
        <taxon>Bacteria</taxon>
        <taxon>Pseudomonadati</taxon>
        <taxon>Pseudomonadota</taxon>
        <taxon>Alphaproteobacteria</taxon>
        <taxon>Hyphomicrobiales</taxon>
        <taxon>Phyllobacteriaceae</taxon>
        <taxon>Chelativorans</taxon>
    </lineage>
</organism>
<dbReference type="RefSeq" id="WP_345098653.1">
    <property type="nucleotide sequence ID" value="NZ_BAABGS010000018.1"/>
</dbReference>
<comment type="similarity">
    <text evidence="6">Belongs to the methyltransferase superfamily. RNA methyltransferase RsmG family.</text>
</comment>
<dbReference type="GO" id="GO:0008168">
    <property type="term" value="F:methyltransferase activity"/>
    <property type="evidence" value="ECO:0007669"/>
    <property type="project" value="UniProtKB-KW"/>
</dbReference>
<gene>
    <name evidence="6 7" type="primary">rsmG</name>
    <name evidence="7" type="ORF">ACFSMZ_06110</name>
</gene>
<evidence type="ECO:0000256" key="5">
    <source>
        <dbReference type="ARBA" id="ARBA00022691"/>
    </source>
</evidence>
<keyword evidence="4 6" id="KW-0808">Transferase</keyword>
<keyword evidence="8" id="KW-1185">Reference proteome</keyword>
<evidence type="ECO:0000256" key="6">
    <source>
        <dbReference type="HAMAP-Rule" id="MF_00074"/>
    </source>
</evidence>
<dbReference type="InterPro" id="IPR029063">
    <property type="entry name" value="SAM-dependent_MTases_sf"/>
</dbReference>
<dbReference type="PANTHER" id="PTHR31760:SF0">
    <property type="entry name" value="S-ADENOSYL-L-METHIONINE-DEPENDENT METHYLTRANSFERASES SUPERFAMILY PROTEIN"/>
    <property type="match status" value="1"/>
</dbReference>
<feature type="binding site" evidence="6">
    <location>
        <position position="73"/>
    </location>
    <ligand>
        <name>S-adenosyl-L-methionine</name>
        <dbReference type="ChEBI" id="CHEBI:59789"/>
    </ligand>
</feature>
<sequence length="210" mass="23472">MTEKYQSLQDAAGPVSRETFEKLCNFEESFKRWAVKINLVAPSTLPTVWERHILDSARLFKLAPHSTKWVDIGSGGGFPGAVMAILLGERPGAHIDLVESNRKKASFLAVTLASLNAPAKVHAMRIEESYDRVGKPEVVTARALAPLPLLLELAEPWLVAGAVGLFHKGRDYQREIEESSISWRYDLVKHDHESKWGDGVILEIRNLQHL</sequence>
<dbReference type="SUPFAM" id="SSF53335">
    <property type="entry name" value="S-adenosyl-L-methionine-dependent methyltransferases"/>
    <property type="match status" value="1"/>
</dbReference>
<dbReference type="Pfam" id="PF02527">
    <property type="entry name" value="GidB"/>
    <property type="match status" value="1"/>
</dbReference>
<evidence type="ECO:0000256" key="4">
    <source>
        <dbReference type="ARBA" id="ARBA00022679"/>
    </source>
</evidence>
<comment type="caution">
    <text evidence="6">Lacks conserved residue(s) required for the propagation of feature annotation.</text>
</comment>
<name>A0ABW5DFL7_9HYPH</name>
<dbReference type="EMBL" id="JBHUIR010000020">
    <property type="protein sequence ID" value="MFD2259335.1"/>
    <property type="molecule type" value="Genomic_DNA"/>
</dbReference>
<dbReference type="Gene3D" id="3.40.50.150">
    <property type="entry name" value="Vaccinia Virus protein VP39"/>
    <property type="match status" value="1"/>
</dbReference>
<keyword evidence="2 6" id="KW-0698">rRNA processing</keyword>